<accession>A0ABR3V9L7</accession>
<keyword evidence="12" id="KW-1185">Reference proteome</keyword>
<dbReference type="PANTHER" id="PTHR34992">
    <property type="entry name" value="HYPHAL ANASTAMOSIS-7 PROTEIN"/>
    <property type="match status" value="1"/>
</dbReference>
<feature type="compositionally biased region" description="Acidic residues" evidence="8">
    <location>
        <begin position="177"/>
        <end position="192"/>
    </location>
</feature>
<evidence type="ECO:0000256" key="4">
    <source>
        <dbReference type="ARBA" id="ARBA00022729"/>
    </source>
</evidence>
<feature type="chain" id="PRO_5046106642" description="Copper acquisition factor BIM1-like domain-containing protein" evidence="9">
    <location>
        <begin position="18"/>
        <end position="227"/>
    </location>
</feature>
<evidence type="ECO:0000259" key="10">
    <source>
        <dbReference type="Pfam" id="PF20238"/>
    </source>
</evidence>
<evidence type="ECO:0000256" key="3">
    <source>
        <dbReference type="ARBA" id="ARBA00022622"/>
    </source>
</evidence>
<gene>
    <name evidence="11" type="ORF">VTJ49DRAFT_2536</name>
</gene>
<evidence type="ECO:0000256" key="1">
    <source>
        <dbReference type="ARBA" id="ARBA00004609"/>
    </source>
</evidence>
<keyword evidence="7" id="KW-0449">Lipoprotein</keyword>
<keyword evidence="6" id="KW-0325">Glycoprotein</keyword>
<comment type="caution">
    <text evidence="11">The sequence shown here is derived from an EMBL/GenBank/DDBJ whole genome shotgun (WGS) entry which is preliminary data.</text>
</comment>
<dbReference type="Proteomes" id="UP001583172">
    <property type="component" value="Unassembled WGS sequence"/>
</dbReference>
<keyword evidence="5" id="KW-0472">Membrane</keyword>
<keyword evidence="4 9" id="KW-0732">Signal</keyword>
<dbReference type="EMBL" id="JAZGSY010000208">
    <property type="protein sequence ID" value="KAL1838538.1"/>
    <property type="molecule type" value="Genomic_DNA"/>
</dbReference>
<dbReference type="CDD" id="cd21176">
    <property type="entry name" value="LPMO_auxiliary-like"/>
    <property type="match status" value="1"/>
</dbReference>
<name>A0ABR3V9L7_HUMIN</name>
<dbReference type="InterPro" id="IPR046530">
    <property type="entry name" value="BIM1-like_dom"/>
</dbReference>
<feature type="region of interest" description="Disordered" evidence="8">
    <location>
        <begin position="173"/>
        <end position="203"/>
    </location>
</feature>
<evidence type="ECO:0000256" key="5">
    <source>
        <dbReference type="ARBA" id="ARBA00023136"/>
    </source>
</evidence>
<sequence length="227" mass="23738">MFLSSALLLAAAGVANAHFGLDYPPMRANTLGKDVDPAYSQWLHPCAGVPSNLTDSPKTEWPLTGGSVKLDLRHQWTYVFINLGLGSDVSNFNYTLTNPFWNTTGNGTLCVEKLSLPADLPVEDGSPASLQVVTLDDNGNALYNCADIIFKADAKPLEGDDCKTVGVTYAPIQVSESSDDDDSQGSDDDAADDSSTPGNAGSATGVNRVALSSAVALAVVFVFGMSA</sequence>
<dbReference type="InterPro" id="IPR046936">
    <property type="entry name" value="BIM1-like"/>
</dbReference>
<evidence type="ECO:0000313" key="11">
    <source>
        <dbReference type="EMBL" id="KAL1838538.1"/>
    </source>
</evidence>
<evidence type="ECO:0000256" key="9">
    <source>
        <dbReference type="SAM" id="SignalP"/>
    </source>
</evidence>
<evidence type="ECO:0000256" key="6">
    <source>
        <dbReference type="ARBA" id="ARBA00023180"/>
    </source>
</evidence>
<reference evidence="11 12" key="1">
    <citation type="journal article" date="2024" name="Commun. Biol.">
        <title>Comparative genomic analysis of thermophilic fungi reveals convergent evolutionary adaptations and gene losses.</title>
        <authorList>
            <person name="Steindorff A.S."/>
            <person name="Aguilar-Pontes M.V."/>
            <person name="Robinson A.J."/>
            <person name="Andreopoulos B."/>
            <person name="LaButti K."/>
            <person name="Kuo A."/>
            <person name="Mondo S."/>
            <person name="Riley R."/>
            <person name="Otillar R."/>
            <person name="Haridas S."/>
            <person name="Lipzen A."/>
            <person name="Grimwood J."/>
            <person name="Schmutz J."/>
            <person name="Clum A."/>
            <person name="Reid I.D."/>
            <person name="Moisan M.C."/>
            <person name="Butler G."/>
            <person name="Nguyen T.T.M."/>
            <person name="Dewar K."/>
            <person name="Conant G."/>
            <person name="Drula E."/>
            <person name="Henrissat B."/>
            <person name="Hansel C."/>
            <person name="Singer S."/>
            <person name="Hutchinson M.I."/>
            <person name="de Vries R.P."/>
            <person name="Natvig D.O."/>
            <person name="Powell A.J."/>
            <person name="Tsang A."/>
            <person name="Grigoriev I.V."/>
        </authorList>
    </citation>
    <scope>NUCLEOTIDE SEQUENCE [LARGE SCALE GENOMIC DNA]</scope>
    <source>
        <strain evidence="11 12">CBS 620.91</strain>
    </source>
</reference>
<dbReference type="Pfam" id="PF20238">
    <property type="entry name" value="BIM1-like_dom"/>
    <property type="match status" value="1"/>
</dbReference>
<evidence type="ECO:0000256" key="7">
    <source>
        <dbReference type="ARBA" id="ARBA00023288"/>
    </source>
</evidence>
<proteinExistence type="predicted"/>
<organism evidence="11 12">
    <name type="scientific">Humicola insolens</name>
    <name type="common">Soft-rot fungus</name>
    <dbReference type="NCBI Taxonomy" id="85995"/>
    <lineage>
        <taxon>Eukaryota</taxon>
        <taxon>Fungi</taxon>
        <taxon>Dikarya</taxon>
        <taxon>Ascomycota</taxon>
        <taxon>Pezizomycotina</taxon>
        <taxon>Sordariomycetes</taxon>
        <taxon>Sordariomycetidae</taxon>
        <taxon>Sordariales</taxon>
        <taxon>Chaetomiaceae</taxon>
        <taxon>Mycothermus</taxon>
    </lineage>
</organism>
<keyword evidence="3" id="KW-0336">GPI-anchor</keyword>
<comment type="subcellular location">
    <subcellularLocation>
        <location evidence="1">Cell membrane</location>
        <topology evidence="1">Lipid-anchor</topology>
        <topology evidence="1">GPI-anchor</topology>
    </subcellularLocation>
</comment>
<dbReference type="PANTHER" id="PTHR34992:SF2">
    <property type="entry name" value="COPPER ACQUISITION FACTOR BIM1-LIKE DOMAIN-CONTAINING PROTEIN"/>
    <property type="match status" value="1"/>
</dbReference>
<protein>
    <recommendedName>
        <fullName evidence="10">Copper acquisition factor BIM1-like domain-containing protein</fullName>
    </recommendedName>
</protein>
<feature type="domain" description="Copper acquisition factor BIM1-like" evidence="10">
    <location>
        <begin position="16"/>
        <end position="164"/>
    </location>
</feature>
<evidence type="ECO:0000256" key="2">
    <source>
        <dbReference type="ARBA" id="ARBA00022475"/>
    </source>
</evidence>
<evidence type="ECO:0000313" key="12">
    <source>
        <dbReference type="Proteomes" id="UP001583172"/>
    </source>
</evidence>
<evidence type="ECO:0000256" key="8">
    <source>
        <dbReference type="SAM" id="MobiDB-lite"/>
    </source>
</evidence>
<keyword evidence="2" id="KW-1003">Cell membrane</keyword>
<feature type="signal peptide" evidence="9">
    <location>
        <begin position="1"/>
        <end position="17"/>
    </location>
</feature>